<feature type="chain" id="PRO_5043330527" evidence="2">
    <location>
        <begin position="22"/>
        <end position="137"/>
    </location>
</feature>
<dbReference type="AlphaFoldDB" id="A0AAW5RE85"/>
<evidence type="ECO:0000256" key="2">
    <source>
        <dbReference type="SAM" id="SignalP"/>
    </source>
</evidence>
<dbReference type="RefSeq" id="WP_394803855.1">
    <property type="nucleotide sequence ID" value="NZ_JAHPRE010000112.1"/>
</dbReference>
<keyword evidence="1" id="KW-0812">Transmembrane</keyword>
<keyword evidence="1" id="KW-1133">Transmembrane helix</keyword>
<feature type="transmembrane region" description="Helical" evidence="1">
    <location>
        <begin position="45"/>
        <end position="64"/>
    </location>
</feature>
<organism evidence="3 4">
    <name type="scientific">Acinetobacter junii</name>
    <dbReference type="NCBI Taxonomy" id="40215"/>
    <lineage>
        <taxon>Bacteria</taxon>
        <taxon>Pseudomonadati</taxon>
        <taxon>Pseudomonadota</taxon>
        <taxon>Gammaproteobacteria</taxon>
        <taxon>Moraxellales</taxon>
        <taxon>Moraxellaceae</taxon>
        <taxon>Acinetobacter</taxon>
    </lineage>
</organism>
<keyword evidence="2" id="KW-0732">Signal</keyword>
<accession>A0AAW5RE85</accession>
<comment type="caution">
    <text evidence="3">The sequence shown here is derived from an EMBL/GenBank/DDBJ whole genome shotgun (WGS) entry which is preliminary data.</text>
</comment>
<sequence length="137" mass="15220">MRLKNISVFFLTLCVSAHSSATIINAVYVGSRGIGSPSANSPASTLFFLVCGAGALYVYYKLFLSWFKRKKSGEEPERLYGFTDWATMLAIFALLALFASGLVFVILSLFGGRELVQQTWYIIYPGFMGLLLLLHRT</sequence>
<reference evidence="3" key="1">
    <citation type="submission" date="2021-06" db="EMBL/GenBank/DDBJ databases">
        <title>Propagation of a rapidly emergent carbapenem-resistant Acinetobacter baumannii lineage by various extra-hospital transmission networks.</title>
        <authorList>
            <person name="Calix J."/>
        </authorList>
    </citation>
    <scope>NUCLEOTIDE SEQUENCE</scope>
    <source>
        <strain evidence="3">WU_MDCI_Aw63</strain>
    </source>
</reference>
<feature type="signal peptide" evidence="2">
    <location>
        <begin position="1"/>
        <end position="21"/>
    </location>
</feature>
<dbReference type="EMBL" id="JAHPRE010000112">
    <property type="protein sequence ID" value="MCU4398591.1"/>
    <property type="molecule type" value="Genomic_DNA"/>
</dbReference>
<keyword evidence="1" id="KW-0472">Membrane</keyword>
<gene>
    <name evidence="3" type="ORF">KTH64_16990</name>
</gene>
<dbReference type="Proteomes" id="UP001208534">
    <property type="component" value="Unassembled WGS sequence"/>
</dbReference>
<dbReference type="InterPro" id="IPR054673">
    <property type="entry name" value="Four_helix_put"/>
</dbReference>
<dbReference type="NCBIfam" id="NF045610">
    <property type="entry name" value="acin_4_helix"/>
    <property type="match status" value="1"/>
</dbReference>
<proteinExistence type="predicted"/>
<feature type="transmembrane region" description="Helical" evidence="1">
    <location>
        <begin position="115"/>
        <end position="134"/>
    </location>
</feature>
<name>A0AAW5RE85_ACIJU</name>
<protein>
    <submittedName>
        <fullName evidence="3">Uncharacterized protein</fullName>
    </submittedName>
</protein>
<evidence type="ECO:0000256" key="1">
    <source>
        <dbReference type="SAM" id="Phobius"/>
    </source>
</evidence>
<evidence type="ECO:0000313" key="3">
    <source>
        <dbReference type="EMBL" id="MCU4398591.1"/>
    </source>
</evidence>
<feature type="transmembrane region" description="Helical" evidence="1">
    <location>
        <begin position="85"/>
        <end position="109"/>
    </location>
</feature>
<evidence type="ECO:0000313" key="4">
    <source>
        <dbReference type="Proteomes" id="UP001208534"/>
    </source>
</evidence>